<dbReference type="SUPFAM" id="SSF48264">
    <property type="entry name" value="Cytochrome P450"/>
    <property type="match status" value="1"/>
</dbReference>
<comment type="caution">
    <text evidence="7">The sequence shown here is derived from an EMBL/GenBank/DDBJ whole genome shotgun (WGS) entry which is preliminary data.</text>
</comment>
<keyword evidence="6" id="KW-1133">Transmembrane helix</keyword>
<dbReference type="GO" id="GO:0005506">
    <property type="term" value="F:iron ion binding"/>
    <property type="evidence" value="ECO:0007669"/>
    <property type="project" value="InterPro"/>
</dbReference>
<keyword evidence="3 4" id="KW-0408">Iron</keyword>
<keyword evidence="5" id="KW-0503">Monooxygenase</keyword>
<dbReference type="CDD" id="cd11072">
    <property type="entry name" value="CYP71-like"/>
    <property type="match status" value="1"/>
</dbReference>
<proteinExistence type="inferred from homology"/>
<dbReference type="AlphaFoldDB" id="A0AAP0I436"/>
<gene>
    <name evidence="7" type="ORF">Syun_024284</name>
</gene>
<dbReference type="PROSITE" id="PS00086">
    <property type="entry name" value="CYTOCHROME_P450"/>
    <property type="match status" value="1"/>
</dbReference>
<keyword evidence="2 4" id="KW-0479">Metal-binding</keyword>
<accession>A0AAP0I436</accession>
<dbReference type="InterPro" id="IPR001128">
    <property type="entry name" value="Cyt_P450"/>
</dbReference>
<dbReference type="GO" id="GO:0004497">
    <property type="term" value="F:monooxygenase activity"/>
    <property type="evidence" value="ECO:0007669"/>
    <property type="project" value="UniProtKB-KW"/>
</dbReference>
<evidence type="ECO:0000256" key="5">
    <source>
        <dbReference type="RuleBase" id="RU000461"/>
    </source>
</evidence>
<dbReference type="GO" id="GO:0016705">
    <property type="term" value="F:oxidoreductase activity, acting on paired donors, with incorporation or reduction of molecular oxygen"/>
    <property type="evidence" value="ECO:0007669"/>
    <property type="project" value="InterPro"/>
</dbReference>
<dbReference type="Pfam" id="PF00067">
    <property type="entry name" value="p450"/>
    <property type="match status" value="1"/>
</dbReference>
<feature type="transmembrane region" description="Helical" evidence="6">
    <location>
        <begin position="21"/>
        <end position="41"/>
    </location>
</feature>
<feature type="binding site" description="axial binding residue" evidence="4">
    <location>
        <position position="459"/>
    </location>
    <ligand>
        <name>heme</name>
        <dbReference type="ChEBI" id="CHEBI:30413"/>
    </ligand>
    <ligandPart>
        <name>Fe</name>
        <dbReference type="ChEBI" id="CHEBI:18248"/>
    </ligandPart>
</feature>
<name>A0AAP0I436_9MAGN</name>
<keyword evidence="5" id="KW-0560">Oxidoreductase</keyword>
<evidence type="ECO:0000256" key="4">
    <source>
        <dbReference type="PIRSR" id="PIRSR602401-1"/>
    </source>
</evidence>
<dbReference type="PANTHER" id="PTHR47955">
    <property type="entry name" value="CYTOCHROME P450 FAMILY 71 PROTEIN"/>
    <property type="match status" value="1"/>
</dbReference>
<evidence type="ECO:0008006" key="9">
    <source>
        <dbReference type="Google" id="ProtNLM"/>
    </source>
</evidence>
<dbReference type="GO" id="GO:0020037">
    <property type="term" value="F:heme binding"/>
    <property type="evidence" value="ECO:0007669"/>
    <property type="project" value="InterPro"/>
</dbReference>
<dbReference type="InterPro" id="IPR017972">
    <property type="entry name" value="Cyt_P450_CS"/>
</dbReference>
<dbReference type="PANTHER" id="PTHR47955:SF15">
    <property type="entry name" value="CYTOCHROME P450 71A2-LIKE"/>
    <property type="match status" value="1"/>
</dbReference>
<keyword evidence="4 5" id="KW-0349">Heme</keyword>
<organism evidence="7 8">
    <name type="scientific">Stephania yunnanensis</name>
    <dbReference type="NCBI Taxonomy" id="152371"/>
    <lineage>
        <taxon>Eukaryota</taxon>
        <taxon>Viridiplantae</taxon>
        <taxon>Streptophyta</taxon>
        <taxon>Embryophyta</taxon>
        <taxon>Tracheophyta</taxon>
        <taxon>Spermatophyta</taxon>
        <taxon>Magnoliopsida</taxon>
        <taxon>Ranunculales</taxon>
        <taxon>Menispermaceae</taxon>
        <taxon>Menispermoideae</taxon>
        <taxon>Cissampelideae</taxon>
        <taxon>Stephania</taxon>
    </lineage>
</organism>
<evidence type="ECO:0000313" key="7">
    <source>
        <dbReference type="EMBL" id="KAK9108273.1"/>
    </source>
</evidence>
<dbReference type="InterPro" id="IPR002401">
    <property type="entry name" value="Cyt_P450_E_grp-I"/>
</dbReference>
<keyword evidence="6" id="KW-0472">Membrane</keyword>
<reference evidence="7 8" key="1">
    <citation type="submission" date="2024-01" db="EMBL/GenBank/DDBJ databases">
        <title>Genome assemblies of Stephania.</title>
        <authorList>
            <person name="Yang L."/>
        </authorList>
    </citation>
    <scope>NUCLEOTIDE SEQUENCE [LARGE SCALE GENOMIC DNA]</scope>
    <source>
        <strain evidence="7">YNDBR</strain>
        <tissue evidence="7">Leaf</tissue>
    </source>
</reference>
<dbReference type="Proteomes" id="UP001420932">
    <property type="component" value="Unassembled WGS sequence"/>
</dbReference>
<dbReference type="FunFam" id="1.10.630.10:FF:000011">
    <property type="entry name" value="Cytochrome P450 83B1"/>
    <property type="match status" value="1"/>
</dbReference>
<dbReference type="InterPro" id="IPR036396">
    <property type="entry name" value="Cyt_P450_sf"/>
</dbReference>
<dbReference type="PRINTS" id="PR00385">
    <property type="entry name" value="P450"/>
</dbReference>
<sequence>MALLSFLLQWLEKQQWMILQHPLLLSLLILFITFFFLPRLIGPNSSKSNLPPSPPKFPVIGNIHQLGTLIHRSLRDLSHKYGPIMLLHLGGVPVVVVSSGDIAREILKDQDVNFANRPFTTAANELLYGCTDVGFSPYGEHWRKLRKICIIDLLSTKRVQSFKFVREEEILCLLEKIKAAGMKKSPVNLSKQFFALSNNIITRCALGKKYDEKDKFMELTKQVSELLQAFSFGDFFPSLKRVDVLTGLVRRLKTTSHGLDAFFEQVIEEHIQERKHNNEYLNKKNDCVDLLLKVQNNNQDINLTRVNIKALTQDLFLAGNDTTTTTLEWTMAELVRHPDIMKKAQEEVRRVVGHNNKTKVEQEDIQQMDYFKCIIKETLRLHPALPTLLPHQSLKDSTVGGYHIPANTRVMINAWAIQRDPKVWSNAEEFIPERFVDNTADFKGQDYDFIPFGSGRRMCPGSAFAISIVELAIANLLYLFNWELPNGGIKEELDMTEAFGLSVAKKIPLELFPIPHLS</sequence>
<evidence type="ECO:0000256" key="1">
    <source>
        <dbReference type="ARBA" id="ARBA00010617"/>
    </source>
</evidence>
<evidence type="ECO:0000256" key="3">
    <source>
        <dbReference type="ARBA" id="ARBA00023004"/>
    </source>
</evidence>
<dbReference type="GO" id="GO:0044550">
    <property type="term" value="P:secondary metabolite biosynthetic process"/>
    <property type="evidence" value="ECO:0007669"/>
    <property type="project" value="UniProtKB-ARBA"/>
</dbReference>
<keyword evidence="6" id="KW-0812">Transmembrane</keyword>
<evidence type="ECO:0000256" key="6">
    <source>
        <dbReference type="SAM" id="Phobius"/>
    </source>
</evidence>
<comment type="similarity">
    <text evidence="1 5">Belongs to the cytochrome P450 family.</text>
</comment>
<keyword evidence="8" id="KW-1185">Reference proteome</keyword>
<evidence type="ECO:0000256" key="2">
    <source>
        <dbReference type="ARBA" id="ARBA00022723"/>
    </source>
</evidence>
<comment type="cofactor">
    <cofactor evidence="4">
        <name>heme</name>
        <dbReference type="ChEBI" id="CHEBI:30413"/>
    </cofactor>
</comment>
<dbReference type="Gene3D" id="1.10.630.10">
    <property type="entry name" value="Cytochrome P450"/>
    <property type="match status" value="1"/>
</dbReference>
<protein>
    <recommendedName>
        <fullName evidence="9">Cytochrome P450</fullName>
    </recommendedName>
</protein>
<dbReference type="PRINTS" id="PR00463">
    <property type="entry name" value="EP450I"/>
</dbReference>
<evidence type="ECO:0000313" key="8">
    <source>
        <dbReference type="Proteomes" id="UP001420932"/>
    </source>
</evidence>
<dbReference type="EMBL" id="JBBNAF010000010">
    <property type="protein sequence ID" value="KAK9108273.1"/>
    <property type="molecule type" value="Genomic_DNA"/>
</dbReference>